<organism evidence="1 2">
    <name type="scientific">Racocetra persica</name>
    <dbReference type="NCBI Taxonomy" id="160502"/>
    <lineage>
        <taxon>Eukaryota</taxon>
        <taxon>Fungi</taxon>
        <taxon>Fungi incertae sedis</taxon>
        <taxon>Mucoromycota</taxon>
        <taxon>Glomeromycotina</taxon>
        <taxon>Glomeromycetes</taxon>
        <taxon>Diversisporales</taxon>
        <taxon>Gigasporaceae</taxon>
        <taxon>Racocetra</taxon>
    </lineage>
</organism>
<proteinExistence type="predicted"/>
<evidence type="ECO:0000313" key="1">
    <source>
        <dbReference type="EMBL" id="CAG8657522.1"/>
    </source>
</evidence>
<dbReference type="Proteomes" id="UP000789920">
    <property type="component" value="Unassembled WGS sequence"/>
</dbReference>
<dbReference type="EMBL" id="CAJVQC010014471">
    <property type="protein sequence ID" value="CAG8657522.1"/>
    <property type="molecule type" value="Genomic_DNA"/>
</dbReference>
<keyword evidence="2" id="KW-1185">Reference proteome</keyword>
<gene>
    <name evidence="1" type="ORF">RPERSI_LOCUS8134</name>
</gene>
<accession>A0ACA9NIS1</accession>
<protein>
    <submittedName>
        <fullName evidence="1">1462_t:CDS:1</fullName>
    </submittedName>
</protein>
<name>A0ACA9NIS1_9GLOM</name>
<evidence type="ECO:0000313" key="2">
    <source>
        <dbReference type="Proteomes" id="UP000789920"/>
    </source>
</evidence>
<comment type="caution">
    <text evidence="1">The sequence shown here is derived from an EMBL/GenBank/DDBJ whole genome shotgun (WGS) entry which is preliminary data.</text>
</comment>
<sequence length="815" mass="91463">MEASRESKDYTKNDSESDTNSSEDESGDIVQKEKILLEYSEQLEIYLKEFKIKDFDYSKFNDFKSVGSGATANVYSATLEASIKYIINYIANPDVNLDTEEHSECSQQITKGILIRKPIQPTDEIVFSGSTLKNSQFGNIKYEAKDFNVPDNRRQRSAMPEKEPTKINHANDDLDIKSEENSTKQIGETISDNSVEFFGHKKPEMLNKIIADVNQNSNDPILKVHLSSETKMVSDTKPQELLCMASLIANDYIPEDVKCASSHVDIVLVLDVSGSILNFIVDELPPNNRLCLITFNTSARCITPLLFVNDDNNKRNFHKSIQELVTSGGTNIGKGLELGMDILMQSKTENSIPGMILLSDGKDNFNQSYEHLYERACKANFGYGSDHDATKLYTISEKTEGLFTYIYEFEQINQCFAGCIGGLVSTLCHDVNLTLRIPKPISNVKISEVLCEYENNISDEEISAQIKIRNIYAGEKKDLLFKIKIQDNEYNTTNIDGSEENHRGLIMDKDNFEENTTNLKTKRDELTIEADINYFDVHKGLRINCSRAPATLKINYSSSQIGPSNNPANAQVVQQNYRYRATKVISEANKFAKQGDYHSAQTVIEDLVEEVESHQDESSEIYTSLVEDLKYIKPRVSNSRSYENGGEAHALSVNMVHSNQRSFNSPSCSSTSSNIYQNSSSSKFSERASSLIPQYNPSFPANGASHQPFYGPPYNPLLPANGASHQRSFYVPPYEPFPVNGASHQRSFYGPPYEPFPVNGASHQRSLYGQPYEPFPVNGASHQRSLYDQPYEPFPVNMYQTSAISEVSESASSLI</sequence>
<feature type="non-terminal residue" evidence="1">
    <location>
        <position position="815"/>
    </location>
</feature>
<reference evidence="1" key="1">
    <citation type="submission" date="2021-06" db="EMBL/GenBank/DDBJ databases">
        <authorList>
            <person name="Kallberg Y."/>
            <person name="Tangrot J."/>
            <person name="Rosling A."/>
        </authorList>
    </citation>
    <scope>NUCLEOTIDE SEQUENCE</scope>
    <source>
        <strain evidence="1">MA461A</strain>
    </source>
</reference>